<name>A0ABR1WR05_9PEZI</name>
<evidence type="ECO:0000313" key="4">
    <source>
        <dbReference type="EMBL" id="KAK8084905.1"/>
    </source>
</evidence>
<dbReference type="GeneID" id="92043551"/>
<dbReference type="PANTHER" id="PTHR14097:SF7">
    <property type="entry name" value="OXIDOREDUCTASE HTATIP2"/>
    <property type="match status" value="1"/>
</dbReference>
<evidence type="ECO:0000256" key="3">
    <source>
        <dbReference type="ARBA" id="ARBA00022787"/>
    </source>
</evidence>
<keyword evidence="5" id="KW-1185">Reference proteome</keyword>
<protein>
    <submittedName>
        <fullName evidence="4">Fmp-52</fullName>
    </submittedName>
</protein>
<dbReference type="InterPro" id="IPR036291">
    <property type="entry name" value="NAD(P)-bd_dom_sf"/>
</dbReference>
<dbReference type="PANTHER" id="PTHR14097">
    <property type="entry name" value="OXIDOREDUCTASE HTATIP2"/>
    <property type="match status" value="1"/>
</dbReference>
<reference evidence="4 5" key="1">
    <citation type="submission" date="2023-01" db="EMBL/GenBank/DDBJ databases">
        <title>Analysis of 21 Apiospora genomes using comparative genomics revels a genus with tremendous synthesis potential of carbohydrate active enzymes and secondary metabolites.</title>
        <authorList>
            <person name="Sorensen T."/>
        </authorList>
    </citation>
    <scope>NUCLEOTIDE SEQUENCE [LARGE SCALE GENOMIC DNA]</scope>
    <source>
        <strain evidence="4 5">CBS 114990</strain>
    </source>
</reference>
<gene>
    <name evidence="4" type="ORF">PG997_006176</name>
</gene>
<evidence type="ECO:0000256" key="1">
    <source>
        <dbReference type="ARBA" id="ARBA00004450"/>
    </source>
</evidence>
<dbReference type="Proteomes" id="UP001433268">
    <property type="component" value="Unassembled WGS sequence"/>
</dbReference>
<evidence type="ECO:0000313" key="5">
    <source>
        <dbReference type="Proteomes" id="UP001433268"/>
    </source>
</evidence>
<sequence>MAIAVVVGCTGHVGSHILSALLSLDTVKAVHTISRCALQGVSPESFPKLSVHVESDTSRWASTLAAISPPPTMVFSSLGTTRKQAGGIANQWKIDHDVNIELAESAHVHGVKSFVFVSCAGTQSPLARAMPYLQMKRGVENAIQSLGFEQTVVLRPGIILGEREREHQGGPFVKSLVRGVGSFNRALHDNLGQEPDVIARAAVKAALLERWKPDSRAAPGRYWIVECHEILRLGRDEW</sequence>
<comment type="subcellular location">
    <subcellularLocation>
        <location evidence="1">Mitochondrion outer membrane</location>
        <topology evidence="1">Peripheral membrane protein</topology>
    </subcellularLocation>
</comment>
<proteinExistence type="inferred from homology"/>
<dbReference type="InterPro" id="IPR014843">
    <property type="entry name" value="Him1/Fmp52"/>
</dbReference>
<dbReference type="Pfam" id="PF08732">
    <property type="entry name" value="HIM1"/>
    <property type="match status" value="1"/>
</dbReference>
<accession>A0ABR1WR05</accession>
<keyword evidence="3" id="KW-1000">Mitochondrion outer membrane</keyword>
<dbReference type="SUPFAM" id="SSF51735">
    <property type="entry name" value="NAD(P)-binding Rossmann-fold domains"/>
    <property type="match status" value="1"/>
</dbReference>
<comment type="similarity">
    <text evidence="2">Belongs to the FMP52 family.</text>
</comment>
<keyword evidence="3" id="KW-0496">Mitochondrion</keyword>
<keyword evidence="3" id="KW-0472">Membrane</keyword>
<dbReference type="RefSeq" id="XP_066669414.1">
    <property type="nucleotide sequence ID" value="XM_066810491.1"/>
</dbReference>
<evidence type="ECO:0000256" key="2">
    <source>
        <dbReference type="ARBA" id="ARBA00006617"/>
    </source>
</evidence>
<dbReference type="Gene3D" id="3.40.50.720">
    <property type="entry name" value="NAD(P)-binding Rossmann-like Domain"/>
    <property type="match status" value="1"/>
</dbReference>
<dbReference type="EMBL" id="JAQQWN010000005">
    <property type="protein sequence ID" value="KAK8084905.1"/>
    <property type="molecule type" value="Genomic_DNA"/>
</dbReference>
<comment type="caution">
    <text evidence="4">The sequence shown here is derived from an EMBL/GenBank/DDBJ whole genome shotgun (WGS) entry which is preliminary data.</text>
</comment>
<organism evidence="4 5">
    <name type="scientific">Apiospora hydei</name>
    <dbReference type="NCBI Taxonomy" id="1337664"/>
    <lineage>
        <taxon>Eukaryota</taxon>
        <taxon>Fungi</taxon>
        <taxon>Dikarya</taxon>
        <taxon>Ascomycota</taxon>
        <taxon>Pezizomycotina</taxon>
        <taxon>Sordariomycetes</taxon>
        <taxon>Xylariomycetidae</taxon>
        <taxon>Amphisphaeriales</taxon>
        <taxon>Apiosporaceae</taxon>
        <taxon>Apiospora</taxon>
    </lineage>
</organism>